<accession>A0A2N1PU77</accession>
<dbReference type="InterPro" id="IPR001451">
    <property type="entry name" value="Hexapep"/>
</dbReference>
<evidence type="ECO:0000313" key="1">
    <source>
        <dbReference type="EMBL" id="PKK91856.1"/>
    </source>
</evidence>
<proteinExistence type="predicted"/>
<protein>
    <submittedName>
        <fullName evidence="1">Acetyltransferase</fullName>
    </submittedName>
</protein>
<keyword evidence="1" id="KW-0808">Transferase</keyword>
<gene>
    <name evidence="1" type="ORF">CVV64_00055</name>
</gene>
<reference evidence="1 2" key="1">
    <citation type="journal article" date="2017" name="ISME J.">
        <title>Potential for microbial H2 and metal transformations associated with novel bacteria and archaea in deep terrestrial subsurface sediments.</title>
        <authorList>
            <person name="Hernsdorf A.W."/>
            <person name="Amano Y."/>
            <person name="Miyakawa K."/>
            <person name="Ise K."/>
            <person name="Suzuki Y."/>
            <person name="Anantharaman K."/>
            <person name="Probst A."/>
            <person name="Burstein D."/>
            <person name="Thomas B.C."/>
            <person name="Banfield J.F."/>
        </authorList>
    </citation>
    <scope>NUCLEOTIDE SEQUENCE [LARGE SCALE GENOMIC DNA]</scope>
    <source>
        <strain evidence="1">HGW-Wallbacteria-1</strain>
    </source>
</reference>
<dbReference type="Proteomes" id="UP000233256">
    <property type="component" value="Unassembled WGS sequence"/>
</dbReference>
<name>A0A2N1PU77_9BACT</name>
<dbReference type="InterPro" id="IPR011004">
    <property type="entry name" value="Trimer_LpxA-like_sf"/>
</dbReference>
<organism evidence="1 2">
    <name type="scientific">Candidatus Wallbacteria bacterium HGW-Wallbacteria-1</name>
    <dbReference type="NCBI Taxonomy" id="2013854"/>
    <lineage>
        <taxon>Bacteria</taxon>
        <taxon>Candidatus Walliibacteriota</taxon>
    </lineage>
</organism>
<sequence>MKSIRIERAEDIERAIRDFRIITKCPDFRYASIIRNDHIFCVCDIVFHHIFRTIIFYFRMVICSVALIIPECELKNNIFRLTGVTIGKNVSIAPGVFLDPFFPEFIEIEDHCFLGIGCKIMTHEFTASKFRFGKVRIGTGSVIGAWSVVRSGVIIGKRATTGFMSLVNRDVPDGDVVAGIPARSILENREAKS</sequence>
<dbReference type="EMBL" id="PGXC01000001">
    <property type="protein sequence ID" value="PKK91856.1"/>
    <property type="molecule type" value="Genomic_DNA"/>
</dbReference>
<dbReference type="InterPro" id="IPR050179">
    <property type="entry name" value="Trans_hexapeptide_repeat"/>
</dbReference>
<comment type="caution">
    <text evidence="1">The sequence shown here is derived from an EMBL/GenBank/DDBJ whole genome shotgun (WGS) entry which is preliminary data.</text>
</comment>
<dbReference type="SUPFAM" id="SSF51161">
    <property type="entry name" value="Trimeric LpxA-like enzymes"/>
    <property type="match status" value="1"/>
</dbReference>
<dbReference type="AlphaFoldDB" id="A0A2N1PU77"/>
<dbReference type="Pfam" id="PF14602">
    <property type="entry name" value="Hexapep_2"/>
    <property type="match status" value="1"/>
</dbReference>
<dbReference type="GO" id="GO:0016740">
    <property type="term" value="F:transferase activity"/>
    <property type="evidence" value="ECO:0007669"/>
    <property type="project" value="UniProtKB-KW"/>
</dbReference>
<evidence type="ECO:0000313" key="2">
    <source>
        <dbReference type="Proteomes" id="UP000233256"/>
    </source>
</evidence>
<dbReference type="PANTHER" id="PTHR43300">
    <property type="entry name" value="ACETYLTRANSFERASE"/>
    <property type="match status" value="1"/>
</dbReference>
<dbReference type="Gene3D" id="2.160.10.10">
    <property type="entry name" value="Hexapeptide repeat proteins"/>
    <property type="match status" value="1"/>
</dbReference>